<feature type="chain" id="PRO_5045061113" evidence="4">
    <location>
        <begin position="22"/>
        <end position="480"/>
    </location>
</feature>
<dbReference type="PANTHER" id="PTHR43762">
    <property type="entry name" value="L-GULONOLACTONE OXIDASE"/>
    <property type="match status" value="1"/>
</dbReference>
<dbReference type="SUPFAM" id="SSF55103">
    <property type="entry name" value="FAD-linked oxidases, C-terminal domain"/>
    <property type="match status" value="1"/>
</dbReference>
<sequence>MKKALALALLVALCLHNYVRYQTPDQDPYLITDYSRLHPVKVDRVVAGKEEEQLRHMVQEARDKGLTISIAGQRHSQGGHTYYKDGIVLDMTGFNRVLDFDPVRRTIRVQAGATWGDVQDYINPYGLAVKTMQSQNVFTIGGSLSVNAHGRDIRNGSLIASVESFRLMNAQGETIQVSRTENAELFPLVIGGYGLFGLIVDVTLRLTDDELYRMKTGTMNVYEYSEYFEREVLGNPDVRMHLARISVAPDAFLTDMYAINYVKDDSAPLQANNRLRVRERGVLPAKIMFGISRQTDWGKTTLWSMQKALFERQEGKLISRNNAMRSESAFMEYQSATNNDLLQEYFIPMHEFAGFIDEFRSVLMQERLNLLNITVRYVNRDEEALLSYATNDMFALVCLFNVPLSDQGQAHMKKAIQSVIDRVLAHKGTYYLPYAAYPSLEQFRTAYPGQGMFFRAKERFDPQARFVNYFYENYRGEARQ</sequence>
<accession>A0ABV5KU09</accession>
<dbReference type="InterPro" id="IPR006094">
    <property type="entry name" value="Oxid_FAD_bind_N"/>
</dbReference>
<dbReference type="InterPro" id="IPR016169">
    <property type="entry name" value="FAD-bd_PCMH_sub2"/>
</dbReference>
<evidence type="ECO:0000256" key="3">
    <source>
        <dbReference type="ARBA" id="ARBA00023002"/>
    </source>
</evidence>
<dbReference type="EMBL" id="JBHMDO010000033">
    <property type="protein sequence ID" value="MFB9328350.1"/>
    <property type="molecule type" value="Genomic_DNA"/>
</dbReference>
<dbReference type="Gene3D" id="3.30.465.10">
    <property type="match status" value="1"/>
</dbReference>
<dbReference type="InterPro" id="IPR036318">
    <property type="entry name" value="FAD-bd_PCMH-like_sf"/>
</dbReference>
<keyword evidence="3" id="KW-0560">Oxidoreductase</keyword>
<keyword evidence="2" id="KW-0274">FAD</keyword>
<protein>
    <submittedName>
        <fullName evidence="6">FAD-dependent oxidoreductase</fullName>
    </submittedName>
</protein>
<name>A0ABV5KU09_9BACL</name>
<dbReference type="Proteomes" id="UP001589747">
    <property type="component" value="Unassembled WGS sequence"/>
</dbReference>
<proteinExistence type="predicted"/>
<reference evidence="6 7" key="1">
    <citation type="submission" date="2024-09" db="EMBL/GenBank/DDBJ databases">
        <authorList>
            <person name="Sun Q."/>
            <person name="Mori K."/>
        </authorList>
    </citation>
    <scope>NUCLEOTIDE SEQUENCE [LARGE SCALE GENOMIC DNA]</scope>
    <source>
        <strain evidence="6 7">TISTR 2452</strain>
    </source>
</reference>
<feature type="signal peptide" evidence="4">
    <location>
        <begin position="1"/>
        <end position="21"/>
    </location>
</feature>
<keyword evidence="1" id="KW-0285">Flavoprotein</keyword>
<evidence type="ECO:0000256" key="4">
    <source>
        <dbReference type="SAM" id="SignalP"/>
    </source>
</evidence>
<dbReference type="InterPro" id="IPR010031">
    <property type="entry name" value="FAD_lactone_oxidase-like"/>
</dbReference>
<dbReference type="InterPro" id="IPR016166">
    <property type="entry name" value="FAD-bd_PCMH"/>
</dbReference>
<dbReference type="RefSeq" id="WP_377497558.1">
    <property type="nucleotide sequence ID" value="NZ_JBHMDO010000033.1"/>
</dbReference>
<dbReference type="PANTHER" id="PTHR43762:SF1">
    <property type="entry name" value="D-ARABINONO-1,4-LACTONE OXIDASE"/>
    <property type="match status" value="1"/>
</dbReference>
<dbReference type="Pfam" id="PF01565">
    <property type="entry name" value="FAD_binding_4"/>
    <property type="match status" value="1"/>
</dbReference>
<keyword evidence="4" id="KW-0732">Signal</keyword>
<evidence type="ECO:0000259" key="5">
    <source>
        <dbReference type="PROSITE" id="PS51387"/>
    </source>
</evidence>
<evidence type="ECO:0000313" key="6">
    <source>
        <dbReference type="EMBL" id="MFB9328350.1"/>
    </source>
</evidence>
<comment type="caution">
    <text evidence="6">The sequence shown here is derived from an EMBL/GenBank/DDBJ whole genome shotgun (WGS) entry which is preliminary data.</text>
</comment>
<keyword evidence="7" id="KW-1185">Reference proteome</keyword>
<evidence type="ECO:0000256" key="1">
    <source>
        <dbReference type="ARBA" id="ARBA00022630"/>
    </source>
</evidence>
<evidence type="ECO:0000256" key="2">
    <source>
        <dbReference type="ARBA" id="ARBA00022827"/>
    </source>
</evidence>
<evidence type="ECO:0000313" key="7">
    <source>
        <dbReference type="Proteomes" id="UP001589747"/>
    </source>
</evidence>
<dbReference type="InterPro" id="IPR016164">
    <property type="entry name" value="FAD-linked_Oxase-like_C"/>
</dbReference>
<dbReference type="SUPFAM" id="SSF56176">
    <property type="entry name" value="FAD-binding/transporter-associated domain-like"/>
    <property type="match status" value="1"/>
</dbReference>
<gene>
    <name evidence="6" type="ORF">ACFFSY_20665</name>
</gene>
<feature type="domain" description="FAD-binding PCMH-type" evidence="5">
    <location>
        <begin position="38"/>
        <end position="209"/>
    </location>
</feature>
<dbReference type="PROSITE" id="PS51387">
    <property type="entry name" value="FAD_PCMH"/>
    <property type="match status" value="1"/>
</dbReference>
<organism evidence="6 7">
    <name type="scientific">Paenibacillus aurantiacus</name>
    <dbReference type="NCBI Taxonomy" id="1936118"/>
    <lineage>
        <taxon>Bacteria</taxon>
        <taxon>Bacillati</taxon>
        <taxon>Bacillota</taxon>
        <taxon>Bacilli</taxon>
        <taxon>Bacillales</taxon>
        <taxon>Paenibacillaceae</taxon>
        <taxon>Paenibacillus</taxon>
    </lineage>
</organism>